<protein>
    <submittedName>
        <fullName evidence="1">Uncharacterized protein</fullName>
    </submittedName>
</protein>
<proteinExistence type="predicted"/>
<feature type="non-terminal residue" evidence="1">
    <location>
        <position position="1"/>
    </location>
</feature>
<sequence length="20" mass="2432">RMDASLTSYCRLVTRFLWRG</sequence>
<evidence type="ECO:0000313" key="2">
    <source>
        <dbReference type="Proteomes" id="UP000499080"/>
    </source>
</evidence>
<gene>
    <name evidence="1" type="ORF">AVEN_184208_1</name>
</gene>
<keyword evidence="2" id="KW-1185">Reference proteome</keyword>
<organism evidence="1 2">
    <name type="scientific">Araneus ventricosus</name>
    <name type="common">Orbweaver spider</name>
    <name type="synonym">Epeira ventricosa</name>
    <dbReference type="NCBI Taxonomy" id="182803"/>
    <lineage>
        <taxon>Eukaryota</taxon>
        <taxon>Metazoa</taxon>
        <taxon>Ecdysozoa</taxon>
        <taxon>Arthropoda</taxon>
        <taxon>Chelicerata</taxon>
        <taxon>Arachnida</taxon>
        <taxon>Araneae</taxon>
        <taxon>Araneomorphae</taxon>
        <taxon>Entelegynae</taxon>
        <taxon>Araneoidea</taxon>
        <taxon>Araneidae</taxon>
        <taxon>Araneus</taxon>
    </lineage>
</organism>
<dbReference type="Proteomes" id="UP000499080">
    <property type="component" value="Unassembled WGS sequence"/>
</dbReference>
<name>A0A4Y2IPU0_ARAVE</name>
<comment type="caution">
    <text evidence="1">The sequence shown here is derived from an EMBL/GenBank/DDBJ whole genome shotgun (WGS) entry which is preliminary data.</text>
</comment>
<reference evidence="1 2" key="1">
    <citation type="journal article" date="2019" name="Sci. Rep.">
        <title>Orb-weaving spider Araneus ventricosus genome elucidates the spidroin gene catalogue.</title>
        <authorList>
            <person name="Kono N."/>
            <person name="Nakamura H."/>
            <person name="Ohtoshi R."/>
            <person name="Moran D.A.P."/>
            <person name="Shinohara A."/>
            <person name="Yoshida Y."/>
            <person name="Fujiwara M."/>
            <person name="Mori M."/>
            <person name="Tomita M."/>
            <person name="Arakawa K."/>
        </authorList>
    </citation>
    <scope>NUCLEOTIDE SEQUENCE [LARGE SCALE GENOMIC DNA]</scope>
</reference>
<accession>A0A4Y2IPU0</accession>
<dbReference type="EMBL" id="BGPR01002832">
    <property type="protein sequence ID" value="GBM79650.1"/>
    <property type="molecule type" value="Genomic_DNA"/>
</dbReference>
<evidence type="ECO:0000313" key="1">
    <source>
        <dbReference type="EMBL" id="GBM79650.1"/>
    </source>
</evidence>
<dbReference type="AlphaFoldDB" id="A0A4Y2IPU0"/>